<proteinExistence type="predicted"/>
<dbReference type="AlphaFoldDB" id="A0A099NZ79"/>
<evidence type="ECO:0008006" key="3">
    <source>
        <dbReference type="Google" id="ProtNLM"/>
    </source>
</evidence>
<dbReference type="Proteomes" id="UP000029867">
    <property type="component" value="Unassembled WGS sequence"/>
</dbReference>
<dbReference type="Gene3D" id="3.10.20.720">
    <property type="match status" value="1"/>
</dbReference>
<dbReference type="GO" id="GO:0034080">
    <property type="term" value="P:CENP-A containing chromatin assembly"/>
    <property type="evidence" value="ECO:0007669"/>
    <property type="project" value="InterPro"/>
</dbReference>
<name>A0A099NZ79_PICKU</name>
<comment type="caution">
    <text evidence="1">The sequence shown here is derived from an EMBL/GenBank/DDBJ whole genome shotgun (WGS) entry which is preliminary data.</text>
</comment>
<dbReference type="HOGENOM" id="CLU_031572_0_0_1"/>
<dbReference type="Pfam" id="PF05238">
    <property type="entry name" value="CENP-N"/>
    <property type="match status" value="1"/>
</dbReference>
<dbReference type="GO" id="GO:0007059">
    <property type="term" value="P:chromosome segregation"/>
    <property type="evidence" value="ECO:0007669"/>
    <property type="project" value="InterPro"/>
</dbReference>
<organism evidence="1 2">
    <name type="scientific">Pichia kudriavzevii</name>
    <name type="common">Yeast</name>
    <name type="synonym">Issatchenkia orientalis</name>
    <dbReference type="NCBI Taxonomy" id="4909"/>
    <lineage>
        <taxon>Eukaryota</taxon>
        <taxon>Fungi</taxon>
        <taxon>Dikarya</taxon>
        <taxon>Ascomycota</taxon>
        <taxon>Saccharomycotina</taxon>
        <taxon>Pichiomycetes</taxon>
        <taxon>Pichiales</taxon>
        <taxon>Pichiaceae</taxon>
        <taxon>Pichia</taxon>
    </lineage>
</organism>
<gene>
    <name evidence="1" type="ORF">JL09_g3678</name>
</gene>
<dbReference type="InterPro" id="IPR007902">
    <property type="entry name" value="Chl4/mis15/CENP-N"/>
</dbReference>
<dbReference type="VEuPathDB" id="FungiDB:C5L36_0E02290"/>
<evidence type="ECO:0000313" key="2">
    <source>
        <dbReference type="Proteomes" id="UP000029867"/>
    </source>
</evidence>
<dbReference type="EMBL" id="JQFK01000042">
    <property type="protein sequence ID" value="KGK37171.1"/>
    <property type="molecule type" value="Genomic_DNA"/>
</dbReference>
<protein>
    <recommendedName>
        <fullName evidence="3">Central kinetochore subunit CHL4</fullName>
    </recommendedName>
</protein>
<evidence type="ECO:0000313" key="1">
    <source>
        <dbReference type="EMBL" id="KGK37171.1"/>
    </source>
</evidence>
<accession>A0A099NZ79</accession>
<reference evidence="2" key="1">
    <citation type="journal article" date="2014" name="Microb. Cell Fact.">
        <title>Exploiting Issatchenkia orientalis SD108 for succinic acid production.</title>
        <authorList>
            <person name="Xiao H."/>
            <person name="Shao Z."/>
            <person name="Jiang Y."/>
            <person name="Dole S."/>
            <person name="Zhao H."/>
        </authorList>
    </citation>
    <scope>NUCLEOTIDE SEQUENCE [LARGE SCALE GENOMIC DNA]</scope>
    <source>
        <strain evidence="2">SD108</strain>
    </source>
</reference>
<dbReference type="eggNOG" id="ENOG502QVRZ">
    <property type="taxonomic scope" value="Eukaryota"/>
</dbReference>
<sequence>MALKRRKLNNSGILSNSYIPPLRATQIDRELQKLPPDSLYNLTHLWLSIPSTQPVPNAYLRRKGYTKSSLADTFLTKLKSLKNFKNKTQLKKKLINTILVEFYPNGLNTLQLAQIDVQLLVDRPTSSSWISSTVKIVNGSSDIPSNEEDISNDERNDKISKLTNYTFSLDSQLFLDKFIANLANLYLTHVYISRHPYFPLIMIRVQMYDYTYHRSSATHSEVFQDLTNRALFKSEKMKFNEDLDRILNNKNNRTPNQEINTNLQRQVRLQIQPQVRSHKPFYILLPISSPHVIHSVFPPDDVCSRLILQTLETTLANDDFYKVNRPCEAKTNKLDTNTSIITSRKIRIFRDADIPKPIKNLNTMFLLRGISRFGSSLGAWAPYAEGIVDMDIFENELKHLIVQPEEMIELDGHSDDDLQGRPKAEDRKQRKIISALKFKGTLKRIKPKKLYKCNGNHGDSDDYNDASIDLEEYEQNNENFFESEQKRLQNRYASAVPINESKFEIKAQLEKKKTQGNEKDVFSFTMELTGSDVYGGLHELADQGVIDPCKIPDWLTGEVPMGGTVVNGKLRTKR</sequence>